<protein>
    <submittedName>
        <fullName evidence="2">GAR domain-containing protein</fullName>
    </submittedName>
</protein>
<evidence type="ECO:0000313" key="2">
    <source>
        <dbReference type="WBParaSite" id="RSKR_0000646000.1"/>
    </source>
</evidence>
<dbReference type="WBParaSite" id="RSKR_0000646000.1">
    <property type="protein sequence ID" value="RSKR_0000646000.1"/>
    <property type="gene ID" value="RSKR_0000646000"/>
</dbReference>
<organism evidence="1 2">
    <name type="scientific">Rhabditophanes sp. KR3021</name>
    <dbReference type="NCBI Taxonomy" id="114890"/>
    <lineage>
        <taxon>Eukaryota</taxon>
        <taxon>Metazoa</taxon>
        <taxon>Ecdysozoa</taxon>
        <taxon>Nematoda</taxon>
        <taxon>Chromadorea</taxon>
        <taxon>Rhabditida</taxon>
        <taxon>Tylenchina</taxon>
        <taxon>Panagrolaimomorpha</taxon>
        <taxon>Strongyloidoidea</taxon>
        <taxon>Alloionematidae</taxon>
        <taxon>Rhabditophanes</taxon>
    </lineage>
</organism>
<reference evidence="2" key="1">
    <citation type="submission" date="2016-11" db="UniProtKB">
        <authorList>
            <consortium name="WormBaseParasite"/>
        </authorList>
    </citation>
    <scope>IDENTIFICATION</scope>
    <source>
        <strain evidence="2">KR3021</strain>
    </source>
</reference>
<accession>A0AC35U0F9</accession>
<dbReference type="Proteomes" id="UP000095286">
    <property type="component" value="Unplaced"/>
</dbReference>
<proteinExistence type="predicted"/>
<sequence length="627" mass="71595">MKRMLSILVKSMPGENANVFQKSFRELQEQYTSTFVQIRRGVEYLNHVTFTDIGQFQSMIDTCIHWYTENEQILNDKLPCINLEKLNVLINSYKQNLDNTQENTAFYCDIVFPNTIKHLKVVNHDEKDILDYQEKLSRLIELATMQKVNSLKSIKLFRKGLAALEDLQSKSNYIVNFLKKHDNSDLKRKISSTAVVLTLEEVDKFNTLLAETVEEADKCKILMKELDVHGQAIITTCLMEDGELLKKYINGIQEKYLALIKSIEFMNNVVKKNVFLLSMGQNRSGNNGKVKNLELMNVSPNNEDQGNGEESEYHGNDDQENGGQEREHHGNDDQENKVQGGGGQEFSLEKTNDDGRFEANNQFKGLGTKKVSAIKHVLEINKTTHFMNDIKIHGTQLPVIEEEPEEDVLNSSENIEDSSFYGGSASSNSIISEVINCEINCTRKKLSRLSNLPLPVPRRVTPKVAIVKDKRPPFRTYHSAPESSHDIIKIENEIRRQIEKCTCLNRFNVKKISESQNAVLYEFGKQTSIKRHVRFLQSSAIVRVGGRWETVISFFSKCDPCRGRQRQSCEARPTPLSTDKNDLLDYTPITALKESLKAKNLSDSSTPQRKPAHTSRRNILFQDTVHE</sequence>
<evidence type="ECO:0000313" key="1">
    <source>
        <dbReference type="Proteomes" id="UP000095286"/>
    </source>
</evidence>
<name>A0AC35U0F9_9BILA</name>